<organism evidence="1 2">
    <name type="scientific">Hahella chejuensis (strain KCTC 2396)</name>
    <dbReference type="NCBI Taxonomy" id="349521"/>
    <lineage>
        <taxon>Bacteria</taxon>
        <taxon>Pseudomonadati</taxon>
        <taxon>Pseudomonadota</taxon>
        <taxon>Gammaproteobacteria</taxon>
        <taxon>Oceanospirillales</taxon>
        <taxon>Hahellaceae</taxon>
        <taxon>Hahella</taxon>
    </lineage>
</organism>
<evidence type="ECO:0000313" key="1">
    <source>
        <dbReference type="EMBL" id="ABC27283.1"/>
    </source>
</evidence>
<accession>Q2SPZ1</accession>
<keyword evidence="2" id="KW-1185">Reference proteome</keyword>
<dbReference type="AlphaFoldDB" id="Q2SPZ1"/>
<dbReference type="Proteomes" id="UP000000238">
    <property type="component" value="Chromosome"/>
</dbReference>
<name>Q2SPZ1_HAHCH</name>
<evidence type="ECO:0000313" key="2">
    <source>
        <dbReference type="Proteomes" id="UP000000238"/>
    </source>
</evidence>
<dbReference type="KEGG" id="hch:HCH_00372"/>
<protein>
    <submittedName>
        <fullName evidence="1">Uncharacterized protein</fullName>
    </submittedName>
</protein>
<gene>
    <name evidence="1" type="ordered locus">HCH_00372</name>
</gene>
<sequence>MKVFLMGVFIKSSIERAITMIFIFNNHAIDS</sequence>
<proteinExistence type="predicted"/>
<reference evidence="1 2" key="1">
    <citation type="journal article" date="2005" name="Nucleic Acids Res.">
        <title>Genomic blueprint of Hahella chejuensis, a marine microbe producing an algicidal agent.</title>
        <authorList>
            <person name="Jeong H."/>
            <person name="Yim J.H."/>
            <person name="Lee C."/>
            <person name="Choi S.-H."/>
            <person name="Park Y.K."/>
            <person name="Yoon S.H."/>
            <person name="Hur C.-G."/>
            <person name="Kang H.-Y."/>
            <person name="Kim D."/>
            <person name="Lee H.H."/>
            <person name="Park K.H."/>
            <person name="Park S.-H."/>
            <person name="Park H.-S."/>
            <person name="Lee H.K."/>
            <person name="Oh T.K."/>
            <person name="Kim J.F."/>
        </authorList>
    </citation>
    <scope>NUCLEOTIDE SEQUENCE [LARGE SCALE GENOMIC DNA]</scope>
    <source>
        <strain evidence="1 2">KCTC 2396</strain>
    </source>
</reference>
<dbReference type="EMBL" id="CP000155">
    <property type="protein sequence ID" value="ABC27283.1"/>
    <property type="molecule type" value="Genomic_DNA"/>
</dbReference>
<dbReference type="HOGENOM" id="CLU_3396790_0_0_6"/>